<sequence>MPLERMKAQFGKAMRHTTGFVEPLMRLKWKHVSGPDFIMTEGQGTTLRASTRILPERPLCLLIAGRPNRQNVCRIHYDTRM</sequence>
<organism evidence="1 2">
    <name type="scientific">Pseudooceanicola algae</name>
    <dbReference type="NCBI Taxonomy" id="1537215"/>
    <lineage>
        <taxon>Bacteria</taxon>
        <taxon>Pseudomonadati</taxon>
        <taxon>Pseudomonadota</taxon>
        <taxon>Alphaproteobacteria</taxon>
        <taxon>Rhodobacterales</taxon>
        <taxon>Paracoccaceae</taxon>
        <taxon>Pseudooceanicola</taxon>
    </lineage>
</organism>
<dbReference type="Proteomes" id="UP000283786">
    <property type="component" value="Chromosome"/>
</dbReference>
<accession>A0A418SC94</accession>
<reference evidence="1 2" key="1">
    <citation type="submission" date="2020-08" db="EMBL/GenBank/DDBJ databases">
        <title>Genome sequence of Rhodobacteraceae bacterium Lw-13e.</title>
        <authorList>
            <person name="Poehlein A."/>
            <person name="Wolter L."/>
            <person name="Daniel R."/>
            <person name="Brinkhoff T."/>
        </authorList>
    </citation>
    <scope>NUCLEOTIDE SEQUENCE [LARGE SCALE GENOMIC DNA]</scope>
    <source>
        <strain evidence="1 2">Lw-13e</strain>
    </source>
</reference>
<proteinExistence type="predicted"/>
<dbReference type="AlphaFoldDB" id="A0A418SC94"/>
<protein>
    <submittedName>
        <fullName evidence="1">Uncharacterized protein</fullName>
    </submittedName>
</protein>
<evidence type="ECO:0000313" key="2">
    <source>
        <dbReference type="Proteomes" id="UP000283786"/>
    </source>
</evidence>
<name>A0A418SC94_9RHOB</name>
<dbReference type="EMBL" id="CP060436">
    <property type="protein sequence ID" value="QPM90001.1"/>
    <property type="molecule type" value="Genomic_DNA"/>
</dbReference>
<dbReference type="KEGG" id="palw:PSAL_012320"/>
<gene>
    <name evidence="1" type="ORF">PSAL_012320</name>
</gene>
<keyword evidence="2" id="KW-1185">Reference proteome</keyword>
<evidence type="ECO:0000313" key="1">
    <source>
        <dbReference type="EMBL" id="QPM90001.1"/>
    </source>
</evidence>